<proteinExistence type="predicted"/>
<comment type="caution">
    <text evidence="1">The sequence shown here is derived from an EMBL/GenBank/DDBJ whole genome shotgun (WGS) entry which is preliminary data.</text>
</comment>
<protein>
    <submittedName>
        <fullName evidence="1">Uncharacterized protein</fullName>
    </submittedName>
</protein>
<name>A0ABR3SD40_9PEZI</name>
<dbReference type="PANTHER" id="PTHR39697">
    <property type="entry name" value="RICIN B LECTIN DOMAIN-CONTAINING PROTEIN-RELATED"/>
    <property type="match status" value="1"/>
</dbReference>
<keyword evidence="2" id="KW-1185">Reference proteome</keyword>
<evidence type="ECO:0000313" key="1">
    <source>
        <dbReference type="EMBL" id="KAL1616423.1"/>
    </source>
</evidence>
<reference evidence="1 2" key="1">
    <citation type="submission" date="2024-02" db="EMBL/GenBank/DDBJ databases">
        <title>De novo assembly and annotation of 12 fungi associated with fruit tree decline syndrome in Ontario, Canada.</title>
        <authorList>
            <person name="Sulman M."/>
            <person name="Ellouze W."/>
            <person name="Ilyukhin E."/>
        </authorList>
    </citation>
    <scope>NUCLEOTIDE SEQUENCE [LARGE SCALE GENOMIC DNA]</scope>
    <source>
        <strain evidence="1 2">M1-105</strain>
    </source>
</reference>
<dbReference type="Proteomes" id="UP001521116">
    <property type="component" value="Unassembled WGS sequence"/>
</dbReference>
<dbReference type="EMBL" id="JAJVDC020000266">
    <property type="protein sequence ID" value="KAL1616423.1"/>
    <property type="molecule type" value="Genomic_DNA"/>
</dbReference>
<gene>
    <name evidence="1" type="ORF">SLS56_011414</name>
</gene>
<evidence type="ECO:0000313" key="2">
    <source>
        <dbReference type="Proteomes" id="UP001521116"/>
    </source>
</evidence>
<accession>A0ABR3SD40</accession>
<dbReference type="SUPFAM" id="SSF50405">
    <property type="entry name" value="Actin-crosslinking proteins"/>
    <property type="match status" value="1"/>
</dbReference>
<dbReference type="PANTHER" id="PTHR39697:SF2">
    <property type="entry name" value="CYANOVIRIN-N DOMAIN-CONTAINING PROTEIN"/>
    <property type="match status" value="1"/>
</dbReference>
<dbReference type="InterPro" id="IPR008999">
    <property type="entry name" value="Actin-crosslinking"/>
</dbReference>
<sequence length="178" mass="20338">MDLNPALDTEPDDSTVYTAITPPESVAADVQNDHDCFKPTEISVTIPRPGNTYLIRSASSGEVITLLDGKIILAQPDGRGECRWVCELDNGWFGFRNIVSGRYLGRDIDWRMCCSVTWLKEWEKFLARERPGGGSVLLMTHWWVIRPIGMKMENGIKKLAMIENWESDEMIWEFIEVQ</sequence>
<organism evidence="1 2">
    <name type="scientific">Neofusicoccum ribis</name>
    <dbReference type="NCBI Taxonomy" id="45134"/>
    <lineage>
        <taxon>Eukaryota</taxon>
        <taxon>Fungi</taxon>
        <taxon>Dikarya</taxon>
        <taxon>Ascomycota</taxon>
        <taxon>Pezizomycotina</taxon>
        <taxon>Dothideomycetes</taxon>
        <taxon>Dothideomycetes incertae sedis</taxon>
        <taxon>Botryosphaeriales</taxon>
        <taxon>Botryosphaeriaceae</taxon>
        <taxon>Neofusicoccum</taxon>
    </lineage>
</organism>